<dbReference type="AlphaFoldDB" id="A0A0N4UDX4"/>
<dbReference type="PROSITE" id="PS00571">
    <property type="entry name" value="AMIDASES"/>
    <property type="match status" value="1"/>
</dbReference>
<dbReference type="InterPro" id="IPR052096">
    <property type="entry name" value="Endocannabinoid_amidase"/>
</dbReference>
<dbReference type="GO" id="GO:0017064">
    <property type="term" value="F:fatty acid amide hydrolase activity"/>
    <property type="evidence" value="ECO:0007669"/>
    <property type="project" value="TreeGrafter"/>
</dbReference>
<evidence type="ECO:0000313" key="5">
    <source>
        <dbReference type="WBParaSite" id="DME_0000555101-mRNA-1"/>
    </source>
</evidence>
<dbReference type="SUPFAM" id="SSF75304">
    <property type="entry name" value="Amidase signature (AS) enzymes"/>
    <property type="match status" value="1"/>
</dbReference>
<dbReference type="InterPro" id="IPR020556">
    <property type="entry name" value="Amidase_CS"/>
</dbReference>
<dbReference type="WBParaSite" id="DME_0000555101-mRNA-1">
    <property type="protein sequence ID" value="DME_0000555101-mRNA-1"/>
    <property type="gene ID" value="DME_0000555101"/>
</dbReference>
<evidence type="ECO:0000256" key="2">
    <source>
        <dbReference type="ARBA" id="ARBA00022801"/>
    </source>
</evidence>
<feature type="domain" description="Amidase" evidence="3">
    <location>
        <begin position="2"/>
        <end position="376"/>
    </location>
</feature>
<evidence type="ECO:0000313" key="4">
    <source>
        <dbReference type="Proteomes" id="UP000038040"/>
    </source>
</evidence>
<reference evidence="5" key="1">
    <citation type="submission" date="2017-02" db="UniProtKB">
        <authorList>
            <consortium name="WormBaseParasite"/>
        </authorList>
    </citation>
    <scope>IDENTIFICATION</scope>
</reference>
<dbReference type="Pfam" id="PF01425">
    <property type="entry name" value="Amidase"/>
    <property type="match status" value="1"/>
</dbReference>
<dbReference type="Gene3D" id="3.90.1300.10">
    <property type="entry name" value="Amidase signature (AS) domain"/>
    <property type="match status" value="1"/>
</dbReference>
<keyword evidence="2" id="KW-0378">Hydrolase</keyword>
<protein>
    <submittedName>
        <fullName evidence="5">Amidase domain-containing protein</fullName>
    </submittedName>
</protein>
<evidence type="ECO:0000259" key="3">
    <source>
        <dbReference type="Pfam" id="PF01425"/>
    </source>
</evidence>
<dbReference type="PANTHER" id="PTHR45847">
    <property type="entry name" value="FATTY ACID AMIDE HYDROLASE"/>
    <property type="match status" value="1"/>
</dbReference>
<organism evidence="4 5">
    <name type="scientific">Dracunculus medinensis</name>
    <name type="common">Guinea worm</name>
    <dbReference type="NCBI Taxonomy" id="318479"/>
    <lineage>
        <taxon>Eukaryota</taxon>
        <taxon>Metazoa</taxon>
        <taxon>Ecdysozoa</taxon>
        <taxon>Nematoda</taxon>
        <taxon>Chromadorea</taxon>
        <taxon>Rhabditida</taxon>
        <taxon>Spirurina</taxon>
        <taxon>Dracunculoidea</taxon>
        <taxon>Dracunculidae</taxon>
        <taxon>Dracunculus</taxon>
    </lineage>
</organism>
<dbReference type="InterPro" id="IPR036928">
    <property type="entry name" value="AS_sf"/>
</dbReference>
<proteinExistence type="inferred from homology"/>
<evidence type="ECO:0000256" key="1">
    <source>
        <dbReference type="ARBA" id="ARBA00009199"/>
    </source>
</evidence>
<name>A0A0N4UDX4_DRAME</name>
<sequence>LELLGGVPFVLTNVPQSLLSYSCLNPIYGTTINAYKCDRTAGGSSGGEGSLIACGGSIIGIGGDVGGSLRFPAHFNGITSLKRSGTSVMGRSLVDASLGPMTRTVRDAVTFLKIFWSERWFFRGDPYLPAIYWDDHQYLNKQPLRIGYYYQDGWFEPTPALKRAVQETHSRLEKLGHVLVEFEPPDMADAFKLFLGAILVDDGKYILDKFDKVLQEIFIFLVIITRIIFETRIFGKIVKPFWPRLSKVCEAFALNTSEMRQMFEDIAKYRHRFVREMKALRLDAIICPIQVVPAIEHFYPMKLISTVSYCGLFNLLDFPAGTVKVTEVSEIDELCLKDYPENDLWEKLVKKATKDSVGLPVGVQVASFPFHEETVLRLLAEIEKSVELEKII</sequence>
<accession>A0A0N4UDX4</accession>
<dbReference type="Proteomes" id="UP000038040">
    <property type="component" value="Unplaced"/>
</dbReference>
<dbReference type="PANTHER" id="PTHR45847:SF10">
    <property type="entry name" value="FATTY ACID AMIDE HYDROLASE 1"/>
    <property type="match status" value="1"/>
</dbReference>
<dbReference type="InterPro" id="IPR023631">
    <property type="entry name" value="Amidase_dom"/>
</dbReference>
<dbReference type="GO" id="GO:0004040">
    <property type="term" value="F:amidase activity"/>
    <property type="evidence" value="ECO:0007669"/>
    <property type="project" value="TreeGrafter"/>
</dbReference>
<dbReference type="GO" id="GO:0009062">
    <property type="term" value="P:fatty acid catabolic process"/>
    <property type="evidence" value="ECO:0007669"/>
    <property type="project" value="TreeGrafter"/>
</dbReference>
<comment type="similarity">
    <text evidence="1">Belongs to the amidase family.</text>
</comment>